<dbReference type="RefSeq" id="WP_186859223.1">
    <property type="nucleotide sequence ID" value="NZ_JACOOO010000004.1"/>
</dbReference>
<keyword evidence="3" id="KW-1185">Reference proteome</keyword>
<organism evidence="2 3">
    <name type="scientific">Clostridium hominis</name>
    <dbReference type="NCBI Taxonomy" id="2763036"/>
    <lineage>
        <taxon>Bacteria</taxon>
        <taxon>Bacillati</taxon>
        <taxon>Bacillota</taxon>
        <taxon>Clostridia</taxon>
        <taxon>Eubacteriales</taxon>
        <taxon>Clostridiaceae</taxon>
        <taxon>Clostridium</taxon>
    </lineage>
</organism>
<dbReference type="Pfam" id="PF04143">
    <property type="entry name" value="Sulf_transp"/>
    <property type="match status" value="1"/>
</dbReference>
<accession>A0ABR7D8Q5</accession>
<keyword evidence="1" id="KW-0812">Transmembrane</keyword>
<dbReference type="Proteomes" id="UP000596929">
    <property type="component" value="Unassembled WGS sequence"/>
</dbReference>
<keyword evidence="1" id="KW-0472">Membrane</keyword>
<evidence type="ECO:0000313" key="3">
    <source>
        <dbReference type="Proteomes" id="UP000596929"/>
    </source>
</evidence>
<dbReference type="InterPro" id="IPR007272">
    <property type="entry name" value="Sulf_transp_TsuA/YedE"/>
</dbReference>
<feature type="transmembrane region" description="Helical" evidence="1">
    <location>
        <begin position="77"/>
        <end position="101"/>
    </location>
</feature>
<proteinExistence type="predicted"/>
<reference evidence="2 3" key="1">
    <citation type="submission" date="2020-08" db="EMBL/GenBank/DDBJ databases">
        <title>Genome public.</title>
        <authorList>
            <person name="Liu C."/>
            <person name="Sun Q."/>
        </authorList>
    </citation>
    <scope>NUCLEOTIDE SEQUENCE [LARGE SCALE GENOMIC DNA]</scope>
    <source>
        <strain evidence="2 3">NSJ-6</strain>
    </source>
</reference>
<evidence type="ECO:0000256" key="1">
    <source>
        <dbReference type="SAM" id="Phobius"/>
    </source>
</evidence>
<sequence length="188" mass="19892">MDIKILLAILLGGFFGFALYYVGATGFSHISKMLRLEDLSLAKIILFAIGFSSVLLSISALLGIFDMSHLSIKTMNLGVIIGGLIFGIGFGGAGTCPGTCVGSVGGIFGFKKAISAVIGGLFGAFAFSMLYGSFKDMGLFNTLNYGKITLFNISDKYPSVFNTGYLGLLVVGILFMIGAYFLPKKILK</sequence>
<dbReference type="EMBL" id="JACOOO010000004">
    <property type="protein sequence ID" value="MBC5627767.1"/>
    <property type="molecule type" value="Genomic_DNA"/>
</dbReference>
<protein>
    <submittedName>
        <fullName evidence="2">YeeE/YedE family protein</fullName>
    </submittedName>
</protein>
<feature type="transmembrane region" description="Helical" evidence="1">
    <location>
        <begin position="44"/>
        <end position="65"/>
    </location>
</feature>
<feature type="transmembrane region" description="Helical" evidence="1">
    <location>
        <begin position="6"/>
        <end position="23"/>
    </location>
</feature>
<feature type="transmembrane region" description="Helical" evidence="1">
    <location>
        <begin position="164"/>
        <end position="182"/>
    </location>
</feature>
<gene>
    <name evidence="2" type="ORF">H8S20_02565</name>
</gene>
<evidence type="ECO:0000313" key="2">
    <source>
        <dbReference type="EMBL" id="MBC5627767.1"/>
    </source>
</evidence>
<comment type="caution">
    <text evidence="2">The sequence shown here is derived from an EMBL/GenBank/DDBJ whole genome shotgun (WGS) entry which is preliminary data.</text>
</comment>
<name>A0ABR7D8Q5_9CLOT</name>
<feature type="transmembrane region" description="Helical" evidence="1">
    <location>
        <begin position="113"/>
        <end position="134"/>
    </location>
</feature>
<keyword evidence="1" id="KW-1133">Transmembrane helix</keyword>